<evidence type="ECO:0000259" key="7">
    <source>
        <dbReference type="PROSITE" id="PS51085"/>
    </source>
</evidence>
<feature type="domain" description="2Fe-2S ferredoxin-type" evidence="7">
    <location>
        <begin position="230"/>
        <end position="317"/>
    </location>
</feature>
<reference evidence="10" key="1">
    <citation type="journal article" date="2019" name="Int. J. Syst. Evol. Microbiol.">
        <title>The Global Catalogue of Microorganisms (GCM) 10K type strain sequencing project: providing services to taxonomists for standard genome sequencing and annotation.</title>
        <authorList>
            <consortium name="The Broad Institute Genomics Platform"/>
            <consortium name="The Broad Institute Genome Sequencing Center for Infectious Disease"/>
            <person name="Wu L."/>
            <person name="Ma J."/>
        </authorList>
    </citation>
    <scope>NUCLEOTIDE SEQUENCE [LARGE SCALE GENOMIC DNA]</scope>
    <source>
        <strain evidence="10">CCUG 59685</strain>
    </source>
</reference>
<keyword evidence="10" id="KW-1185">Reference proteome</keyword>
<dbReference type="InterPro" id="IPR054582">
    <property type="entry name" value="DmmA-like_N"/>
</dbReference>
<dbReference type="InterPro" id="IPR036010">
    <property type="entry name" value="2Fe-2S_ferredoxin-like_sf"/>
</dbReference>
<dbReference type="SUPFAM" id="SSF54292">
    <property type="entry name" value="2Fe-2S ferredoxin-like"/>
    <property type="match status" value="1"/>
</dbReference>
<evidence type="ECO:0000256" key="1">
    <source>
        <dbReference type="ARBA" id="ARBA00022630"/>
    </source>
</evidence>
<dbReference type="PRINTS" id="PR00409">
    <property type="entry name" value="PHDIOXRDTASE"/>
</dbReference>
<dbReference type="EMBL" id="JBHTJW010000002">
    <property type="protein sequence ID" value="MFD0930333.1"/>
    <property type="molecule type" value="Genomic_DNA"/>
</dbReference>
<dbReference type="InterPro" id="IPR039261">
    <property type="entry name" value="FNR_nucleotide-bd"/>
</dbReference>
<sequence length="317" mass="35016">MSTFKVVVSNIQQITPLIKQFSFIREDGASLPPFSGGSHVVVAMNINGRLHRNPYSLMGSPQAPDTYHIAVRLQEHSRGGSAYLHHEVKVGSQLEITYPNNLFALDKRARKHLLVAGGIGITPFMSQIEDLIRTKANYELHYAYRSQDHAAFTSALKEKCDERVHVYVESERQTIDLKSLLSKQPLGTHVYVCGPNAMVVALIETARSLGWPENHIHSEQFLAPPSGEPFKVKLAKSNIEVHVPAEMSMLEAIEAAGVDAPYSCRGGACGRCELEVIRTDGVLVHQDHYLSEADKAAGKKIMPCVSRAKCHSLEINL</sequence>
<comment type="caution">
    <text evidence="9">The sequence shown here is derived from an EMBL/GenBank/DDBJ whole genome shotgun (WGS) entry which is preliminary data.</text>
</comment>
<dbReference type="Gene3D" id="2.40.30.10">
    <property type="entry name" value="Translation factors"/>
    <property type="match status" value="1"/>
</dbReference>
<dbReference type="CDD" id="cd06185">
    <property type="entry name" value="PDR_like"/>
    <property type="match status" value="1"/>
</dbReference>
<evidence type="ECO:0000256" key="4">
    <source>
        <dbReference type="ARBA" id="ARBA00023002"/>
    </source>
</evidence>
<evidence type="ECO:0000256" key="2">
    <source>
        <dbReference type="ARBA" id="ARBA00022714"/>
    </source>
</evidence>
<feature type="domain" description="FAD-binding FR-type" evidence="8">
    <location>
        <begin position="1"/>
        <end position="106"/>
    </location>
</feature>
<dbReference type="Gene3D" id="3.40.50.80">
    <property type="entry name" value="Nucleotide-binding domain of ferredoxin-NADP reductase (FNR) module"/>
    <property type="match status" value="1"/>
</dbReference>
<dbReference type="InterPro" id="IPR017927">
    <property type="entry name" value="FAD-bd_FR_type"/>
</dbReference>
<keyword evidence="3" id="KW-0479">Metal-binding</keyword>
<proteinExistence type="predicted"/>
<organism evidence="9 10">
    <name type="scientific">Methylophilus glucosoxydans</name>
    <dbReference type="NCBI Taxonomy" id="752553"/>
    <lineage>
        <taxon>Bacteria</taxon>
        <taxon>Pseudomonadati</taxon>
        <taxon>Pseudomonadota</taxon>
        <taxon>Betaproteobacteria</taxon>
        <taxon>Nitrosomonadales</taxon>
        <taxon>Methylophilaceae</taxon>
        <taxon>Methylophilus</taxon>
    </lineage>
</organism>
<gene>
    <name evidence="9" type="ORF">ACFQ1T_11155</name>
</gene>
<dbReference type="InterPro" id="IPR017938">
    <property type="entry name" value="Riboflavin_synthase-like_b-brl"/>
</dbReference>
<dbReference type="PROSITE" id="PS51085">
    <property type="entry name" value="2FE2S_FER_2"/>
    <property type="match status" value="1"/>
</dbReference>
<evidence type="ECO:0000313" key="10">
    <source>
        <dbReference type="Proteomes" id="UP001597106"/>
    </source>
</evidence>
<protein>
    <submittedName>
        <fullName evidence="9">PDR/VanB family oxidoreductase</fullName>
    </submittedName>
</protein>
<dbReference type="InterPro" id="IPR001041">
    <property type="entry name" value="2Fe-2S_ferredoxin-type"/>
</dbReference>
<dbReference type="RefSeq" id="WP_379076612.1">
    <property type="nucleotide sequence ID" value="NZ_JBHTJW010000002.1"/>
</dbReference>
<dbReference type="PANTHER" id="PTHR47354">
    <property type="entry name" value="NADH OXIDOREDUCTASE HCR"/>
    <property type="match status" value="1"/>
</dbReference>
<dbReference type="PROSITE" id="PS51384">
    <property type="entry name" value="FAD_FR"/>
    <property type="match status" value="1"/>
</dbReference>
<dbReference type="PANTHER" id="PTHR47354:SF1">
    <property type="entry name" value="CARNITINE MONOOXYGENASE REDUCTASE SUBUNIT"/>
    <property type="match status" value="1"/>
</dbReference>
<dbReference type="InterPro" id="IPR050415">
    <property type="entry name" value="MRET"/>
</dbReference>
<keyword evidence="5" id="KW-0408">Iron</keyword>
<keyword evidence="6" id="KW-0411">Iron-sulfur</keyword>
<evidence type="ECO:0000259" key="8">
    <source>
        <dbReference type="PROSITE" id="PS51384"/>
    </source>
</evidence>
<keyword evidence="4" id="KW-0560">Oxidoreductase</keyword>
<evidence type="ECO:0000256" key="6">
    <source>
        <dbReference type="ARBA" id="ARBA00023014"/>
    </source>
</evidence>
<dbReference type="SUPFAM" id="SSF63380">
    <property type="entry name" value="Riboflavin synthase domain-like"/>
    <property type="match status" value="1"/>
</dbReference>
<dbReference type="SUPFAM" id="SSF52343">
    <property type="entry name" value="Ferredoxin reductase-like, C-terminal NADP-linked domain"/>
    <property type="match status" value="1"/>
</dbReference>
<accession>A0ABW3GIS5</accession>
<name>A0ABW3GIS5_9PROT</name>
<dbReference type="Pfam" id="PF22290">
    <property type="entry name" value="DmmA-like_N"/>
    <property type="match status" value="1"/>
</dbReference>
<evidence type="ECO:0000313" key="9">
    <source>
        <dbReference type="EMBL" id="MFD0930333.1"/>
    </source>
</evidence>
<dbReference type="Proteomes" id="UP001597106">
    <property type="component" value="Unassembled WGS sequence"/>
</dbReference>
<dbReference type="InterPro" id="IPR012675">
    <property type="entry name" value="Beta-grasp_dom_sf"/>
</dbReference>
<dbReference type="CDD" id="cd00207">
    <property type="entry name" value="fer2"/>
    <property type="match status" value="1"/>
</dbReference>
<evidence type="ECO:0000256" key="5">
    <source>
        <dbReference type="ARBA" id="ARBA00023004"/>
    </source>
</evidence>
<keyword evidence="2" id="KW-0001">2Fe-2S</keyword>
<keyword evidence="1" id="KW-0285">Flavoprotein</keyword>
<dbReference type="Pfam" id="PF00111">
    <property type="entry name" value="Fer2"/>
    <property type="match status" value="1"/>
</dbReference>
<dbReference type="Gene3D" id="3.10.20.30">
    <property type="match status" value="1"/>
</dbReference>
<evidence type="ECO:0000256" key="3">
    <source>
        <dbReference type="ARBA" id="ARBA00022723"/>
    </source>
</evidence>